<evidence type="ECO:0000256" key="6">
    <source>
        <dbReference type="PIRSR" id="PIRSR606710-2"/>
    </source>
</evidence>
<dbReference type="InterPro" id="IPR032291">
    <property type="entry name" value="Abn2_C"/>
</dbReference>
<accession>A0A840D3N0</accession>
<evidence type="ECO:0000256" key="7">
    <source>
        <dbReference type="RuleBase" id="RU361187"/>
    </source>
</evidence>
<feature type="domain" description="Extracellular endo-alpha-(1-&gt;5)-L-arabinanase C-terminal" evidence="9">
    <location>
        <begin position="369"/>
        <end position="502"/>
    </location>
</feature>
<evidence type="ECO:0000313" key="10">
    <source>
        <dbReference type="EMBL" id="MBB4043052.1"/>
    </source>
</evidence>
<keyword evidence="4 7" id="KW-0326">Glycosidase</keyword>
<dbReference type="EC" id="3.2.1.99" evidence="10"/>
<evidence type="ECO:0000256" key="1">
    <source>
        <dbReference type="ARBA" id="ARBA00004834"/>
    </source>
</evidence>
<feature type="signal peptide" evidence="8">
    <location>
        <begin position="1"/>
        <end position="19"/>
    </location>
</feature>
<dbReference type="RefSeq" id="WP_183207848.1">
    <property type="nucleotide sequence ID" value="NZ_JACIER010000002.1"/>
</dbReference>
<feature type="chain" id="PRO_5032752894" evidence="8">
    <location>
        <begin position="20"/>
        <end position="519"/>
    </location>
</feature>
<proteinExistence type="inferred from homology"/>
<dbReference type="InterPro" id="IPR006710">
    <property type="entry name" value="Glyco_hydro_43"/>
</dbReference>
<dbReference type="AlphaFoldDB" id="A0A840D3N0"/>
<dbReference type="InterPro" id="IPR023296">
    <property type="entry name" value="Glyco_hydro_beta-prop_sf"/>
</dbReference>
<name>A0A840D3N0_9BACE</name>
<dbReference type="Pfam" id="PF04616">
    <property type="entry name" value="Glyco_hydro_43"/>
    <property type="match status" value="1"/>
</dbReference>
<evidence type="ECO:0000313" key="11">
    <source>
        <dbReference type="Proteomes" id="UP000560658"/>
    </source>
</evidence>
<feature type="active site" description="Proton acceptor" evidence="5">
    <location>
        <position position="56"/>
    </location>
</feature>
<dbReference type="EMBL" id="JACIER010000002">
    <property type="protein sequence ID" value="MBB4043052.1"/>
    <property type="molecule type" value="Genomic_DNA"/>
</dbReference>
<gene>
    <name evidence="10" type="ORF">GGR06_000817</name>
</gene>
<dbReference type="Pfam" id="PF16369">
    <property type="entry name" value="GH43_C"/>
    <property type="match status" value="1"/>
</dbReference>
<feature type="site" description="Important for catalytic activity, responsible for pKa modulation of the active site Glu and correct orientation of both the proton donor and substrate" evidence="6">
    <location>
        <position position="192"/>
    </location>
</feature>
<dbReference type="PANTHER" id="PTHR43301">
    <property type="entry name" value="ARABINAN ENDO-1,5-ALPHA-L-ARABINOSIDASE"/>
    <property type="match status" value="1"/>
</dbReference>
<feature type="active site" description="Proton donor" evidence="5">
    <location>
        <position position="249"/>
    </location>
</feature>
<evidence type="ECO:0000256" key="4">
    <source>
        <dbReference type="ARBA" id="ARBA00023295"/>
    </source>
</evidence>
<keyword evidence="3 7" id="KW-0378">Hydrolase</keyword>
<evidence type="ECO:0000256" key="8">
    <source>
        <dbReference type="SAM" id="SignalP"/>
    </source>
</evidence>
<dbReference type="GO" id="GO:0046558">
    <property type="term" value="F:arabinan endo-1,5-alpha-L-arabinosidase activity"/>
    <property type="evidence" value="ECO:0007669"/>
    <property type="project" value="UniProtKB-EC"/>
</dbReference>
<comment type="pathway">
    <text evidence="1">Glycan metabolism; L-arabinan degradation.</text>
</comment>
<evidence type="ECO:0000256" key="3">
    <source>
        <dbReference type="ARBA" id="ARBA00022801"/>
    </source>
</evidence>
<dbReference type="GO" id="GO:0005975">
    <property type="term" value="P:carbohydrate metabolic process"/>
    <property type="evidence" value="ECO:0007669"/>
    <property type="project" value="InterPro"/>
</dbReference>
<evidence type="ECO:0000256" key="2">
    <source>
        <dbReference type="ARBA" id="ARBA00009865"/>
    </source>
</evidence>
<dbReference type="Gene3D" id="2.40.128.10">
    <property type="match status" value="1"/>
</dbReference>
<reference evidence="10" key="1">
    <citation type="submission" date="2020-08" db="EMBL/GenBank/DDBJ databases">
        <title>Genomic Encyclopedia of Type Strains, Phase IV (KMG-IV): sequencing the most valuable type-strain genomes for metagenomic binning, comparative biology and taxonomic classification.</title>
        <authorList>
            <person name="Goeker M."/>
        </authorList>
    </citation>
    <scope>NUCLEOTIDE SEQUENCE [LARGE SCALE GENOMIC DNA]</scope>
    <source>
        <strain evidence="10">DSM 105720</strain>
    </source>
</reference>
<comment type="caution">
    <text evidence="10">The sequence shown here is derived from an EMBL/GenBank/DDBJ whole genome shotgun (WGS) entry which is preliminary data.</text>
</comment>
<protein>
    <submittedName>
        <fullName evidence="10">Arabinan endo-1,5-alpha-L-arabinosidase</fullName>
        <ecNumber evidence="10">3.2.1.99</ecNumber>
    </submittedName>
</protein>
<sequence length="519" mass="58794">MRNLFLPALLLAGSLLVSCHTGVFTPTHSPNPWADNYLSVAKMEDYRQWGTYNVHDPSCRKLGDYYYMYSTDAIFGENRKEAKEKGVPLGYVQMRRSKDLVHWEFVGWAFPRIPEEAVRWVQEHADGQGATNIWAPYIIPYKNKYRLYYCVSAFGRKTSYIGLAEADSPEGPWTQLGCVAKTDESTAMNAIDPSVIVDPVDGKWWMHYGSFFGGLYCMELNPETGLALHEGDLGHLVARRANYQKDNLEAPEIIYNPELKQYFLFTSYDPLMTTYNIRVSRSASVEDGFTDYFGKEVKDTTNNVPILTAPYRFENHPGWAGTAHCGVFSDGEGNYYLAHQGRLSPQNQLMVLHLRQLFFTPEGWPVVSPERYAGTAPRNFKAADLAGVWEVIRVQEPRYERQLEAGQILWGEGELKQEECNFSTRMALATDGTCSGELVDISGKRMGVNGNWSFLKDKRLLTLDFGTEKIDNLIIFAGHDWENETETVLFTGLDSRGRSVWGKRIMSPKVSAQSSTKGK</sequence>
<dbReference type="SUPFAM" id="SSF75005">
    <property type="entry name" value="Arabinanase/levansucrase/invertase"/>
    <property type="match status" value="1"/>
</dbReference>
<comment type="similarity">
    <text evidence="2 7">Belongs to the glycosyl hydrolase 43 family.</text>
</comment>
<dbReference type="Gene3D" id="2.115.10.20">
    <property type="entry name" value="Glycosyl hydrolase domain, family 43"/>
    <property type="match status" value="1"/>
</dbReference>
<dbReference type="Proteomes" id="UP000560658">
    <property type="component" value="Unassembled WGS sequence"/>
</dbReference>
<organism evidence="10 11">
    <name type="scientific">Bacteroides reticulotermitis</name>
    <dbReference type="NCBI Taxonomy" id="1133319"/>
    <lineage>
        <taxon>Bacteria</taxon>
        <taxon>Pseudomonadati</taxon>
        <taxon>Bacteroidota</taxon>
        <taxon>Bacteroidia</taxon>
        <taxon>Bacteroidales</taxon>
        <taxon>Bacteroidaceae</taxon>
        <taxon>Bacteroides</taxon>
    </lineage>
</organism>
<evidence type="ECO:0000259" key="9">
    <source>
        <dbReference type="Pfam" id="PF16369"/>
    </source>
</evidence>
<keyword evidence="8" id="KW-0732">Signal</keyword>
<evidence type="ECO:0000256" key="5">
    <source>
        <dbReference type="PIRSR" id="PIRSR606710-1"/>
    </source>
</evidence>
<dbReference type="PANTHER" id="PTHR43301:SF3">
    <property type="entry name" value="ARABINAN ENDO-1,5-ALPHA-L-ARABINOSIDASE A-RELATED"/>
    <property type="match status" value="1"/>
</dbReference>
<dbReference type="InterPro" id="IPR050727">
    <property type="entry name" value="GH43_arabinanases"/>
</dbReference>
<keyword evidence="11" id="KW-1185">Reference proteome</keyword>
<dbReference type="PROSITE" id="PS51257">
    <property type="entry name" value="PROKAR_LIPOPROTEIN"/>
    <property type="match status" value="1"/>
</dbReference>
<dbReference type="CDD" id="cd08998">
    <property type="entry name" value="GH43_Arb43a-like"/>
    <property type="match status" value="1"/>
</dbReference>